<dbReference type="RefSeq" id="WP_354557259.1">
    <property type="nucleotide sequence ID" value="NZ_JBEPMB010000004.1"/>
</dbReference>
<dbReference type="EMBL" id="JBEPMB010000004">
    <property type="protein sequence ID" value="MET3614520.1"/>
    <property type="molecule type" value="Genomic_DNA"/>
</dbReference>
<keyword evidence="3" id="KW-1185">Reference proteome</keyword>
<comment type="caution">
    <text evidence="2">The sequence shown here is derived from an EMBL/GenBank/DDBJ whole genome shotgun (WGS) entry which is preliminary data.</text>
</comment>
<evidence type="ECO:0000256" key="1">
    <source>
        <dbReference type="SAM" id="MobiDB-lite"/>
    </source>
</evidence>
<evidence type="ECO:0000313" key="2">
    <source>
        <dbReference type="EMBL" id="MET3614520.1"/>
    </source>
</evidence>
<evidence type="ECO:0008006" key="4">
    <source>
        <dbReference type="Google" id="ProtNLM"/>
    </source>
</evidence>
<name>A0ABV2J199_9HYPH</name>
<reference evidence="2 3" key="1">
    <citation type="submission" date="2024-06" db="EMBL/GenBank/DDBJ databases">
        <title>Genomic Encyclopedia of Type Strains, Phase IV (KMG-IV): sequencing the most valuable type-strain genomes for metagenomic binning, comparative biology and taxonomic classification.</title>
        <authorList>
            <person name="Goeker M."/>
        </authorList>
    </citation>
    <scope>NUCLEOTIDE SEQUENCE [LARGE SCALE GENOMIC DNA]</scope>
    <source>
        <strain evidence="2 3">DSM 29780</strain>
    </source>
</reference>
<feature type="compositionally biased region" description="Basic and acidic residues" evidence="1">
    <location>
        <begin position="1"/>
        <end position="37"/>
    </location>
</feature>
<evidence type="ECO:0000313" key="3">
    <source>
        <dbReference type="Proteomes" id="UP001549047"/>
    </source>
</evidence>
<dbReference type="Proteomes" id="UP001549047">
    <property type="component" value="Unassembled WGS sequence"/>
</dbReference>
<sequence>MTSGADETKDQGDFRDAESRKRAKEAMRREKEAEKKRLAGALRANLMRRKAQSRARREGEADERDEGLPGALPSDSTDG</sequence>
<organism evidence="2 3">
    <name type="scientific">Rhizobium aquaticum</name>
    <dbReference type="NCBI Taxonomy" id="1549636"/>
    <lineage>
        <taxon>Bacteria</taxon>
        <taxon>Pseudomonadati</taxon>
        <taxon>Pseudomonadota</taxon>
        <taxon>Alphaproteobacteria</taxon>
        <taxon>Hyphomicrobiales</taxon>
        <taxon>Rhizobiaceae</taxon>
        <taxon>Rhizobium/Agrobacterium group</taxon>
        <taxon>Rhizobium</taxon>
    </lineage>
</organism>
<accession>A0ABV2J199</accession>
<feature type="region of interest" description="Disordered" evidence="1">
    <location>
        <begin position="1"/>
        <end position="79"/>
    </location>
</feature>
<proteinExistence type="predicted"/>
<protein>
    <recommendedName>
        <fullName evidence="4">DUF4169 domain-containing protein</fullName>
    </recommendedName>
</protein>
<gene>
    <name evidence="2" type="ORF">ABID16_002857</name>
</gene>